<organism evidence="7 8">
    <name type="scientific">Rugosimonospora africana</name>
    <dbReference type="NCBI Taxonomy" id="556532"/>
    <lineage>
        <taxon>Bacteria</taxon>
        <taxon>Bacillati</taxon>
        <taxon>Actinomycetota</taxon>
        <taxon>Actinomycetes</taxon>
        <taxon>Micromonosporales</taxon>
        <taxon>Micromonosporaceae</taxon>
        <taxon>Rugosimonospora</taxon>
    </lineage>
</organism>
<sequence>MVRGVLNLTPYRRVLAVPGLRGLLLVSVLARVPMAATAVALTLHVVTDLGRGYAQAGLVGTAMTVGTALGSPVLGRVVDRRGLRPVLAVTTVTTALFWTVAPILPYPLLLVTAFAGGLLILPVYSVVRQSIAALVPEDQRRQAYAMDSMSVELAFMCGPALAVLISTSVSPRVTLLGIGAGMALAGVALIVLDPPTRVPTDPRTPGVRVPRRSWLTLRLIAILLGASAATLVLSGADVSVVAVLRAHGEVGWSAAVLGLWSVYSLAGGFAYGGLSRPLPPLALTVVLGLLTAPVGLGGGRWWLLALALLPAGALCAPTLAATADAVSRLVPGSVRGEAMGLHGSALTVGLSLGSPLAGTVIDATVPAGGFAAAGLLGALAAALVLPLELRRRRRDRAASDPVVLAEANAGG</sequence>
<feature type="transmembrane region" description="Helical" evidence="5">
    <location>
        <begin position="106"/>
        <end position="127"/>
    </location>
</feature>
<dbReference type="SUPFAM" id="SSF103473">
    <property type="entry name" value="MFS general substrate transporter"/>
    <property type="match status" value="1"/>
</dbReference>
<dbReference type="InterPro" id="IPR036259">
    <property type="entry name" value="MFS_trans_sf"/>
</dbReference>
<evidence type="ECO:0000256" key="5">
    <source>
        <dbReference type="SAM" id="Phobius"/>
    </source>
</evidence>
<keyword evidence="4 5" id="KW-0472">Membrane</keyword>
<dbReference type="Gene3D" id="1.20.1250.20">
    <property type="entry name" value="MFS general substrate transporter like domains"/>
    <property type="match status" value="1"/>
</dbReference>
<comment type="caution">
    <text evidence="7">The sequence shown here is derived from an EMBL/GenBank/DDBJ whole genome shotgun (WGS) entry which is preliminary data.</text>
</comment>
<dbReference type="PROSITE" id="PS50850">
    <property type="entry name" value="MFS"/>
    <property type="match status" value="1"/>
</dbReference>
<dbReference type="InterPro" id="IPR020846">
    <property type="entry name" value="MFS_dom"/>
</dbReference>
<dbReference type="InterPro" id="IPR011701">
    <property type="entry name" value="MFS"/>
</dbReference>
<dbReference type="RefSeq" id="WP_203919285.1">
    <property type="nucleotide sequence ID" value="NZ_BONZ01000036.1"/>
</dbReference>
<feature type="transmembrane region" description="Helical" evidence="5">
    <location>
        <begin position="173"/>
        <end position="192"/>
    </location>
</feature>
<feature type="transmembrane region" description="Helical" evidence="5">
    <location>
        <begin position="82"/>
        <end position="100"/>
    </location>
</feature>
<feature type="domain" description="Major facilitator superfamily (MFS) profile" evidence="6">
    <location>
        <begin position="14"/>
        <end position="392"/>
    </location>
</feature>
<dbReference type="EMBL" id="BONZ01000036">
    <property type="protein sequence ID" value="GIH15661.1"/>
    <property type="molecule type" value="Genomic_DNA"/>
</dbReference>
<feature type="transmembrane region" description="Helical" evidence="5">
    <location>
        <begin position="213"/>
        <end position="232"/>
    </location>
</feature>
<evidence type="ECO:0000259" key="6">
    <source>
        <dbReference type="PROSITE" id="PS50850"/>
    </source>
</evidence>
<evidence type="ECO:0000256" key="4">
    <source>
        <dbReference type="ARBA" id="ARBA00023136"/>
    </source>
</evidence>
<feature type="transmembrane region" description="Helical" evidence="5">
    <location>
        <begin position="148"/>
        <end position="167"/>
    </location>
</feature>
<accession>A0A8J3QSI9</accession>
<evidence type="ECO:0000256" key="1">
    <source>
        <dbReference type="ARBA" id="ARBA00004651"/>
    </source>
</evidence>
<feature type="transmembrane region" description="Helical" evidence="5">
    <location>
        <begin position="22"/>
        <end position="46"/>
    </location>
</feature>
<evidence type="ECO:0000313" key="8">
    <source>
        <dbReference type="Proteomes" id="UP000642748"/>
    </source>
</evidence>
<gene>
    <name evidence="7" type="ORF">Raf01_38330</name>
</gene>
<dbReference type="PANTHER" id="PTHR23542">
    <property type="match status" value="1"/>
</dbReference>
<keyword evidence="8" id="KW-1185">Reference proteome</keyword>
<evidence type="ECO:0000256" key="2">
    <source>
        <dbReference type="ARBA" id="ARBA00022692"/>
    </source>
</evidence>
<reference evidence="7" key="1">
    <citation type="submission" date="2021-01" db="EMBL/GenBank/DDBJ databases">
        <title>Whole genome shotgun sequence of Rugosimonospora africana NBRC 104875.</title>
        <authorList>
            <person name="Komaki H."/>
            <person name="Tamura T."/>
        </authorList>
    </citation>
    <scope>NUCLEOTIDE SEQUENCE</scope>
    <source>
        <strain evidence="7">NBRC 104875</strain>
    </source>
</reference>
<feature type="transmembrane region" description="Helical" evidence="5">
    <location>
        <begin position="252"/>
        <end position="271"/>
    </location>
</feature>
<dbReference type="AlphaFoldDB" id="A0A8J3QSI9"/>
<dbReference type="PANTHER" id="PTHR23542:SF1">
    <property type="entry name" value="MAJOR FACILITATOR SUPERFAMILY (MFS) PROFILE DOMAIN-CONTAINING PROTEIN"/>
    <property type="match status" value="1"/>
</dbReference>
<keyword evidence="3 5" id="KW-1133">Transmembrane helix</keyword>
<dbReference type="GO" id="GO:0005886">
    <property type="term" value="C:plasma membrane"/>
    <property type="evidence" value="ECO:0007669"/>
    <property type="project" value="UniProtKB-SubCell"/>
</dbReference>
<dbReference type="GO" id="GO:0022857">
    <property type="term" value="F:transmembrane transporter activity"/>
    <property type="evidence" value="ECO:0007669"/>
    <property type="project" value="InterPro"/>
</dbReference>
<dbReference type="Proteomes" id="UP000642748">
    <property type="component" value="Unassembled WGS sequence"/>
</dbReference>
<feature type="transmembrane region" description="Helical" evidence="5">
    <location>
        <begin position="278"/>
        <end position="296"/>
    </location>
</feature>
<feature type="transmembrane region" description="Helical" evidence="5">
    <location>
        <begin position="367"/>
        <end position="387"/>
    </location>
</feature>
<protein>
    <submittedName>
        <fullName evidence="7">MFS transporter</fullName>
    </submittedName>
</protein>
<dbReference type="Pfam" id="PF07690">
    <property type="entry name" value="MFS_1"/>
    <property type="match status" value="1"/>
</dbReference>
<name>A0A8J3QSI9_9ACTN</name>
<feature type="transmembrane region" description="Helical" evidence="5">
    <location>
        <begin position="52"/>
        <end position="70"/>
    </location>
</feature>
<evidence type="ECO:0000313" key="7">
    <source>
        <dbReference type="EMBL" id="GIH15661.1"/>
    </source>
</evidence>
<proteinExistence type="predicted"/>
<comment type="subcellular location">
    <subcellularLocation>
        <location evidence="1">Cell membrane</location>
        <topology evidence="1">Multi-pass membrane protein</topology>
    </subcellularLocation>
</comment>
<keyword evidence="2 5" id="KW-0812">Transmembrane</keyword>
<evidence type="ECO:0000256" key="3">
    <source>
        <dbReference type="ARBA" id="ARBA00022989"/>
    </source>
</evidence>